<accession>A0A382VQ62</accession>
<feature type="domain" description="D-galactarate/Altronate dehydratase second" evidence="3">
    <location>
        <begin position="62"/>
        <end position="207"/>
    </location>
</feature>
<dbReference type="InterPro" id="IPR007392">
    <property type="entry name" value="GD_AH_second"/>
</dbReference>
<dbReference type="Pfam" id="PF20629">
    <property type="entry name" value="GD_AH_C"/>
    <property type="match status" value="1"/>
</dbReference>
<dbReference type="InterPro" id="IPR013974">
    <property type="entry name" value="SAF"/>
</dbReference>
<feature type="non-terminal residue" evidence="6">
    <location>
        <position position="283"/>
    </location>
</feature>
<comment type="similarity">
    <text evidence="1">Belongs to the UxaA family.</text>
</comment>
<feature type="domain" description="SAF" evidence="4">
    <location>
        <begin position="4"/>
        <end position="33"/>
    </location>
</feature>
<dbReference type="Pfam" id="PF04295">
    <property type="entry name" value="GD_AH_second"/>
    <property type="match status" value="1"/>
</dbReference>
<evidence type="ECO:0000259" key="4">
    <source>
        <dbReference type="Pfam" id="PF08666"/>
    </source>
</evidence>
<evidence type="ECO:0000256" key="2">
    <source>
        <dbReference type="ARBA" id="ARBA00023239"/>
    </source>
</evidence>
<feature type="domain" description="D-galactarate/Altronate dehydratase C-terminal" evidence="5">
    <location>
        <begin position="217"/>
        <end position="283"/>
    </location>
</feature>
<dbReference type="Gene3D" id="2.30.130.110">
    <property type="match status" value="1"/>
</dbReference>
<dbReference type="PANTHER" id="PTHR30536">
    <property type="entry name" value="ALTRONATE/GALACTARATE DEHYDRATASE"/>
    <property type="match status" value="1"/>
</dbReference>
<dbReference type="InterPro" id="IPR048332">
    <property type="entry name" value="GD_AH_C"/>
</dbReference>
<keyword evidence="2" id="KW-0456">Lyase</keyword>
<dbReference type="InterPro" id="IPR052172">
    <property type="entry name" value="UxaA_altronate/galactarate_dh"/>
</dbReference>
<reference evidence="6" key="1">
    <citation type="submission" date="2018-05" db="EMBL/GenBank/DDBJ databases">
        <authorList>
            <person name="Lanie J.A."/>
            <person name="Ng W.-L."/>
            <person name="Kazmierczak K.M."/>
            <person name="Andrzejewski T.M."/>
            <person name="Davidsen T.M."/>
            <person name="Wayne K.J."/>
            <person name="Tettelin H."/>
            <person name="Glass J.I."/>
            <person name="Rusch D."/>
            <person name="Podicherti R."/>
            <person name="Tsui H.-C.T."/>
            <person name="Winkler M.E."/>
        </authorList>
    </citation>
    <scope>NUCLEOTIDE SEQUENCE</scope>
</reference>
<feature type="non-terminal residue" evidence="6">
    <location>
        <position position="1"/>
    </location>
</feature>
<dbReference type="PANTHER" id="PTHR30536:SF5">
    <property type="entry name" value="ALTRONATE DEHYDRATASE"/>
    <property type="match status" value="1"/>
</dbReference>
<dbReference type="AlphaFoldDB" id="A0A382VQ62"/>
<dbReference type="GO" id="GO:0019698">
    <property type="term" value="P:D-galacturonate catabolic process"/>
    <property type="evidence" value="ECO:0007669"/>
    <property type="project" value="TreeGrafter"/>
</dbReference>
<dbReference type="GO" id="GO:0016829">
    <property type="term" value="F:lyase activity"/>
    <property type="evidence" value="ECO:0007669"/>
    <property type="project" value="UniProtKB-KW"/>
</dbReference>
<organism evidence="6">
    <name type="scientific">marine metagenome</name>
    <dbReference type="NCBI Taxonomy" id="408172"/>
    <lineage>
        <taxon>unclassified sequences</taxon>
        <taxon>metagenomes</taxon>
        <taxon>ecological metagenomes</taxon>
    </lineage>
</organism>
<protein>
    <recommendedName>
        <fullName evidence="7">SAF domain-containing protein</fullName>
    </recommendedName>
</protein>
<evidence type="ECO:0000313" key="6">
    <source>
        <dbReference type="EMBL" id="SVD48726.1"/>
    </source>
</evidence>
<evidence type="ECO:0000256" key="1">
    <source>
        <dbReference type="ARBA" id="ARBA00010986"/>
    </source>
</evidence>
<evidence type="ECO:0008006" key="7">
    <source>
        <dbReference type="Google" id="ProtNLM"/>
    </source>
</evidence>
<dbReference type="EMBL" id="UINC01153806">
    <property type="protein sequence ID" value="SVD48726.1"/>
    <property type="molecule type" value="Genomic_DNA"/>
</dbReference>
<sequence>INAGEQLVKYGQIIGFAKADIESGDWVHTHNVELREIDRNYRFCDEITELPALDGDEDTFLGFARPGGRAGTRNYIGVISSVNCSASVARYVADHFRTSDFKGDFADVDGVVAFTHKGGCSYDPNHGHEVLQRVIAGMARHPNIGGYVLVGLGCEVNQVPGLVEKYRLDQLQEGEQMPAFLTIQQTGGVRKTVESAVKAVEKMLPGVNAQRRTAQPVSKLAMAMNCGGSDANSGISANPALGVASDELVRQGAASVFGETTEIYGAEHLLTRRAVTREVGEKL</sequence>
<name>A0A382VQ62_9ZZZZ</name>
<gene>
    <name evidence="6" type="ORF">METZ01_LOCUS401580</name>
</gene>
<proteinExistence type="inferred from homology"/>
<dbReference type="Pfam" id="PF08666">
    <property type="entry name" value="SAF"/>
    <property type="match status" value="1"/>
</dbReference>
<evidence type="ECO:0000259" key="5">
    <source>
        <dbReference type="Pfam" id="PF20629"/>
    </source>
</evidence>
<evidence type="ECO:0000259" key="3">
    <source>
        <dbReference type="Pfam" id="PF04295"/>
    </source>
</evidence>